<dbReference type="Proteomes" id="UP000268007">
    <property type="component" value="Unassembled WGS sequence"/>
</dbReference>
<keyword evidence="2" id="KW-1185">Reference proteome</keyword>
<evidence type="ECO:0000313" key="2">
    <source>
        <dbReference type="Proteomes" id="UP000268007"/>
    </source>
</evidence>
<gene>
    <name evidence="1" type="ORF">BDD43_3384</name>
</gene>
<proteinExistence type="predicted"/>
<comment type="caution">
    <text evidence="1">The sequence shown here is derived from an EMBL/GenBank/DDBJ whole genome shotgun (WGS) entry which is preliminary data.</text>
</comment>
<name>A0A495J3J8_9SPHI</name>
<protein>
    <submittedName>
        <fullName evidence="1">Uncharacterized protein</fullName>
    </submittedName>
</protein>
<dbReference type="RefSeq" id="WP_121198705.1">
    <property type="nucleotide sequence ID" value="NZ_RBKU01000001.1"/>
</dbReference>
<sequence length="484" mass="51342">MSAVTVAGFDNRSNEPLDAKYIVTDLAALSTLRFYHQGMVRWVQAENWFYVLSNDLITWKQLPKGKGVQKWVAGSYNEFDLVLYNGKIYESQINNNNVLPDTDADKWVIITGDAITIDEVNSVVADAVNNLLTALANEATNRVNGDAALQSNINAEVTTRSAADATLQANIDSNTTAIATEATNRANGDATLQTNINAEATTRLAADTVLQTNIDNNATAIASEVTNRTNAIADEATNRVNGDAALQTQLSALSSALIPHPTYTTPTAVLSSTQSTSGLEVGQTVNIPLTVAFNQNDGGAQGAMSVKKDGTQIATASPYTDSAVVMALTAKVYQANVAYAQGPIKNNIIGVPDATGRIAASSVNSNSLSYQGYYKIFYDAVAAFPTNSATARALTNSRFSNSGNTFTLNTGTVQTKFCLILPPGKTLVSVIDQDALNLDITSQYVASSITVNDAAGNSVTTYTIYAMSQSIPYTASHRHNITIA</sequence>
<dbReference type="OrthoDB" id="789765at2"/>
<organism evidence="1 2">
    <name type="scientific">Mucilaginibacter gracilis</name>
    <dbReference type="NCBI Taxonomy" id="423350"/>
    <lineage>
        <taxon>Bacteria</taxon>
        <taxon>Pseudomonadati</taxon>
        <taxon>Bacteroidota</taxon>
        <taxon>Sphingobacteriia</taxon>
        <taxon>Sphingobacteriales</taxon>
        <taxon>Sphingobacteriaceae</taxon>
        <taxon>Mucilaginibacter</taxon>
    </lineage>
</organism>
<dbReference type="EMBL" id="RBKU01000001">
    <property type="protein sequence ID" value="RKR83182.1"/>
    <property type="molecule type" value="Genomic_DNA"/>
</dbReference>
<reference evidence="1 2" key="1">
    <citation type="submission" date="2018-10" db="EMBL/GenBank/DDBJ databases">
        <title>Genomic Encyclopedia of Archaeal and Bacterial Type Strains, Phase II (KMG-II): from individual species to whole genera.</title>
        <authorList>
            <person name="Goeker M."/>
        </authorList>
    </citation>
    <scope>NUCLEOTIDE SEQUENCE [LARGE SCALE GENOMIC DNA]</scope>
    <source>
        <strain evidence="1 2">DSM 18602</strain>
    </source>
</reference>
<dbReference type="AlphaFoldDB" id="A0A495J3J8"/>
<accession>A0A495J3J8</accession>
<evidence type="ECO:0000313" key="1">
    <source>
        <dbReference type="EMBL" id="RKR83182.1"/>
    </source>
</evidence>